<keyword evidence="2" id="KW-1185">Reference proteome</keyword>
<comment type="caution">
    <text evidence="1">The sequence shown here is derived from an EMBL/GenBank/DDBJ whole genome shotgun (WGS) entry which is preliminary data.</text>
</comment>
<dbReference type="Proteomes" id="UP000798662">
    <property type="component" value="Chromosome 1"/>
</dbReference>
<gene>
    <name evidence="1" type="ORF">I4F81_003271</name>
</gene>
<name>A0ACC3BSX1_PYRYE</name>
<accession>A0ACC3BSX1</accession>
<evidence type="ECO:0000313" key="2">
    <source>
        <dbReference type="Proteomes" id="UP000798662"/>
    </source>
</evidence>
<organism evidence="1 2">
    <name type="scientific">Pyropia yezoensis</name>
    <name type="common">Susabi-nori</name>
    <name type="synonym">Porphyra yezoensis</name>
    <dbReference type="NCBI Taxonomy" id="2788"/>
    <lineage>
        <taxon>Eukaryota</taxon>
        <taxon>Rhodophyta</taxon>
        <taxon>Bangiophyceae</taxon>
        <taxon>Bangiales</taxon>
        <taxon>Bangiaceae</taxon>
        <taxon>Pyropia</taxon>
    </lineage>
</organism>
<sequence length="163" mass="17719">MTAPAMDHIPSGVHEAACLVKDIIDCTTGRHLAFVCTSCVSPFRHPTLEMDEWLASTATLSQADQDAHRTGAALQKSTNKRCYQTHPTGVVLGECNRCFLRARPRRRVTVAGPVYCQSVRHPRGTSALARYTPAPGILPWLWTAEKAASQAALPVSQRAKGRG</sequence>
<evidence type="ECO:0000313" key="1">
    <source>
        <dbReference type="EMBL" id="KAK1860683.1"/>
    </source>
</evidence>
<proteinExistence type="predicted"/>
<dbReference type="EMBL" id="CM020618">
    <property type="protein sequence ID" value="KAK1860683.1"/>
    <property type="molecule type" value="Genomic_DNA"/>
</dbReference>
<protein>
    <submittedName>
        <fullName evidence="1">Uncharacterized protein</fullName>
    </submittedName>
</protein>
<reference evidence="1" key="1">
    <citation type="submission" date="2019-11" db="EMBL/GenBank/DDBJ databases">
        <title>Nori genome reveals adaptations in red seaweeds to the harsh intertidal environment.</title>
        <authorList>
            <person name="Wang D."/>
            <person name="Mao Y."/>
        </authorList>
    </citation>
    <scope>NUCLEOTIDE SEQUENCE</scope>
    <source>
        <tissue evidence="1">Gametophyte</tissue>
    </source>
</reference>